<name>A0A3E2GR94_SCYLI</name>
<protein>
    <submittedName>
        <fullName evidence="2">Uncharacterized protein</fullName>
    </submittedName>
</protein>
<keyword evidence="1" id="KW-0472">Membrane</keyword>
<feature type="non-terminal residue" evidence="2">
    <location>
        <position position="192"/>
    </location>
</feature>
<keyword evidence="1" id="KW-0812">Transmembrane</keyword>
<keyword evidence="3" id="KW-1185">Reference proteome</keyword>
<evidence type="ECO:0000313" key="2">
    <source>
        <dbReference type="EMBL" id="RFU23632.1"/>
    </source>
</evidence>
<evidence type="ECO:0000313" key="3">
    <source>
        <dbReference type="Proteomes" id="UP000258309"/>
    </source>
</evidence>
<organism evidence="2 3">
    <name type="scientific">Scytalidium lignicola</name>
    <name type="common">Hyphomycete</name>
    <dbReference type="NCBI Taxonomy" id="5539"/>
    <lineage>
        <taxon>Eukaryota</taxon>
        <taxon>Fungi</taxon>
        <taxon>Dikarya</taxon>
        <taxon>Ascomycota</taxon>
        <taxon>Pezizomycotina</taxon>
        <taxon>Leotiomycetes</taxon>
        <taxon>Leotiomycetes incertae sedis</taxon>
        <taxon>Scytalidium</taxon>
    </lineage>
</organism>
<comment type="caution">
    <text evidence="2">The sequence shown here is derived from an EMBL/GenBank/DDBJ whole genome shotgun (WGS) entry which is preliminary data.</text>
</comment>
<reference evidence="2 3" key="1">
    <citation type="submission" date="2018-05" db="EMBL/GenBank/DDBJ databases">
        <title>Draft genome sequence of Scytalidium lignicola DSM 105466, a ubiquitous saprotrophic fungus.</title>
        <authorList>
            <person name="Buettner E."/>
            <person name="Gebauer A.M."/>
            <person name="Hofrichter M."/>
            <person name="Liers C."/>
            <person name="Kellner H."/>
        </authorList>
    </citation>
    <scope>NUCLEOTIDE SEQUENCE [LARGE SCALE GENOMIC DNA]</scope>
    <source>
        <strain evidence="2 3">DSM 105466</strain>
    </source>
</reference>
<dbReference type="Proteomes" id="UP000258309">
    <property type="component" value="Unassembled WGS sequence"/>
</dbReference>
<dbReference type="OMA" id="CAKQEMK"/>
<evidence type="ECO:0000256" key="1">
    <source>
        <dbReference type="SAM" id="Phobius"/>
    </source>
</evidence>
<dbReference type="OrthoDB" id="4771706at2759"/>
<dbReference type="EMBL" id="NCSJ02000694">
    <property type="protein sequence ID" value="RFU23632.1"/>
    <property type="molecule type" value="Genomic_DNA"/>
</dbReference>
<feature type="transmembrane region" description="Helical" evidence="1">
    <location>
        <begin position="126"/>
        <end position="146"/>
    </location>
</feature>
<sequence length="192" mass="20781">MSPKLPARSAGPDEVRAYIVRVLMSQHDITSDAANETAGLWRLGRGSELRDASVQVFKSIFGDYTGWFLFRIVHENELEDWQQSAIGMISFYTLIGSIILAALLVLRVLVLHALKGLSLQGLKKASFPIFQALLVMGLFMLNYGLLMPGSNGVAIAICGSMISVFGGFVVLLYFIPQVAGQVGAKYAPVGGE</sequence>
<proteinExistence type="predicted"/>
<keyword evidence="1" id="KW-1133">Transmembrane helix</keyword>
<accession>A0A3E2GR94</accession>
<gene>
    <name evidence="2" type="ORF">B7463_g12706</name>
</gene>
<feature type="transmembrane region" description="Helical" evidence="1">
    <location>
        <begin position="89"/>
        <end position="114"/>
    </location>
</feature>
<feature type="non-terminal residue" evidence="2">
    <location>
        <position position="1"/>
    </location>
</feature>
<dbReference type="AlphaFoldDB" id="A0A3E2GR94"/>
<feature type="transmembrane region" description="Helical" evidence="1">
    <location>
        <begin position="152"/>
        <end position="175"/>
    </location>
</feature>